<evidence type="ECO:0000256" key="5">
    <source>
        <dbReference type="ARBA" id="ARBA00022833"/>
    </source>
</evidence>
<name>A0A4R3V0U3_9BURK</name>
<feature type="domain" description="Metallo-beta-lactamase" evidence="6">
    <location>
        <begin position="29"/>
        <end position="214"/>
    </location>
</feature>
<dbReference type="InterPro" id="IPR051013">
    <property type="entry name" value="MBL_superfamily_lactonases"/>
</dbReference>
<keyword evidence="4 7" id="KW-0378">Hydrolase</keyword>
<dbReference type="SUPFAM" id="SSF56281">
    <property type="entry name" value="Metallo-hydrolase/oxidoreductase"/>
    <property type="match status" value="1"/>
</dbReference>
<keyword evidence="3" id="KW-0479">Metal-binding</keyword>
<keyword evidence="5" id="KW-0862">Zinc</keyword>
<evidence type="ECO:0000256" key="2">
    <source>
        <dbReference type="ARBA" id="ARBA00007749"/>
    </source>
</evidence>
<reference evidence="7 8" key="1">
    <citation type="submission" date="2019-03" db="EMBL/GenBank/DDBJ databases">
        <title>Genomic Encyclopedia of Type Strains, Phase IV (KMG-IV): sequencing the most valuable type-strain genomes for metagenomic binning, comparative biology and taxonomic classification.</title>
        <authorList>
            <person name="Goeker M."/>
        </authorList>
    </citation>
    <scope>NUCLEOTIDE SEQUENCE [LARGE SCALE GENOMIC DNA]</scope>
    <source>
        <strain evidence="7 8">DSM 100048</strain>
    </source>
</reference>
<dbReference type="Proteomes" id="UP000294692">
    <property type="component" value="Unassembled WGS sequence"/>
</dbReference>
<dbReference type="EMBL" id="SMBX01000005">
    <property type="protein sequence ID" value="TCU98325.1"/>
    <property type="molecule type" value="Genomic_DNA"/>
</dbReference>
<organism evidence="7 8">
    <name type="scientific">Paracandidimonas soli</name>
    <dbReference type="NCBI Taxonomy" id="1917182"/>
    <lineage>
        <taxon>Bacteria</taxon>
        <taxon>Pseudomonadati</taxon>
        <taxon>Pseudomonadota</taxon>
        <taxon>Betaproteobacteria</taxon>
        <taxon>Burkholderiales</taxon>
        <taxon>Alcaligenaceae</taxon>
        <taxon>Paracandidimonas</taxon>
    </lineage>
</organism>
<comment type="cofactor">
    <cofactor evidence="1">
        <name>Zn(2+)</name>
        <dbReference type="ChEBI" id="CHEBI:29105"/>
    </cofactor>
</comment>
<evidence type="ECO:0000259" key="6">
    <source>
        <dbReference type="SMART" id="SM00849"/>
    </source>
</evidence>
<gene>
    <name evidence="7" type="ORF">EV686_10522</name>
</gene>
<proteinExistence type="inferred from homology"/>
<dbReference type="OrthoDB" id="9803916at2"/>
<comment type="caution">
    <text evidence="7">The sequence shown here is derived from an EMBL/GenBank/DDBJ whole genome shotgun (WGS) entry which is preliminary data.</text>
</comment>
<evidence type="ECO:0000256" key="1">
    <source>
        <dbReference type="ARBA" id="ARBA00001947"/>
    </source>
</evidence>
<evidence type="ECO:0000256" key="3">
    <source>
        <dbReference type="ARBA" id="ARBA00022723"/>
    </source>
</evidence>
<protein>
    <submittedName>
        <fullName evidence="7">Glyoxylase-like metal-dependent hydrolase (Beta-lactamase superfamily II)</fullName>
    </submittedName>
</protein>
<dbReference type="GO" id="GO:0016787">
    <property type="term" value="F:hydrolase activity"/>
    <property type="evidence" value="ECO:0007669"/>
    <property type="project" value="UniProtKB-KW"/>
</dbReference>
<dbReference type="Gene3D" id="3.60.15.10">
    <property type="entry name" value="Ribonuclease Z/Hydroxyacylglutathione hydrolase-like"/>
    <property type="match status" value="1"/>
</dbReference>
<dbReference type="RefSeq" id="WP_132476998.1">
    <property type="nucleotide sequence ID" value="NZ_JBHRVM010000001.1"/>
</dbReference>
<comment type="similarity">
    <text evidence="2">Belongs to the metallo-beta-lactamase superfamily.</text>
</comment>
<dbReference type="InterPro" id="IPR001279">
    <property type="entry name" value="Metallo-B-lactamas"/>
</dbReference>
<sequence length="257" mass="28382">MNMNIAGYTLDLLVVGFPGKSVCHGGLGWSTVALLQGHGRVVLIDTGPIGMRSLIRDKLKQHGLVAADITDVLLTHSHHDHSINWTMFPNARIHIGAHELEWSLEQPWGETPVPELYVRELSTMPRTVRIAQGSEILPRLTAFDAPGHTPGHLVFVLQGDEHDVIFTGDAAKTRAELVSEKGEASLDHALSTESIREIWRRWRSRPGTMVVPGHDVPMVLRDGRASYLETHQAAVKAYFGDSLEDAVVIQLAPQERP</sequence>
<keyword evidence="8" id="KW-1185">Reference proteome</keyword>
<dbReference type="Pfam" id="PF00753">
    <property type="entry name" value="Lactamase_B"/>
    <property type="match status" value="1"/>
</dbReference>
<dbReference type="SMART" id="SM00849">
    <property type="entry name" value="Lactamase_B"/>
    <property type="match status" value="1"/>
</dbReference>
<accession>A0A4R3V0U3</accession>
<dbReference type="AlphaFoldDB" id="A0A4R3V0U3"/>
<evidence type="ECO:0000313" key="7">
    <source>
        <dbReference type="EMBL" id="TCU98325.1"/>
    </source>
</evidence>
<dbReference type="GO" id="GO:0046872">
    <property type="term" value="F:metal ion binding"/>
    <property type="evidence" value="ECO:0007669"/>
    <property type="project" value="UniProtKB-KW"/>
</dbReference>
<dbReference type="InterPro" id="IPR036866">
    <property type="entry name" value="RibonucZ/Hydroxyglut_hydro"/>
</dbReference>
<dbReference type="PANTHER" id="PTHR42978:SF2">
    <property type="entry name" value="102 KBASES UNSTABLE REGION: FROM 1 TO 119443"/>
    <property type="match status" value="1"/>
</dbReference>
<evidence type="ECO:0000313" key="8">
    <source>
        <dbReference type="Proteomes" id="UP000294692"/>
    </source>
</evidence>
<dbReference type="PANTHER" id="PTHR42978">
    <property type="entry name" value="QUORUM-QUENCHING LACTONASE YTNP-RELATED-RELATED"/>
    <property type="match status" value="1"/>
</dbReference>
<evidence type="ECO:0000256" key="4">
    <source>
        <dbReference type="ARBA" id="ARBA00022801"/>
    </source>
</evidence>